<evidence type="ECO:0000259" key="3">
    <source>
        <dbReference type="Pfam" id="PF16640"/>
    </source>
</evidence>
<dbReference type="Proteomes" id="UP001499854">
    <property type="component" value="Unassembled WGS sequence"/>
</dbReference>
<feature type="region of interest" description="Disordered" evidence="1">
    <location>
        <begin position="217"/>
        <end position="252"/>
    </location>
</feature>
<reference evidence="4 5" key="1">
    <citation type="journal article" date="2019" name="Int. J. Syst. Evol. Microbiol.">
        <title>The Global Catalogue of Microorganisms (GCM) 10K type strain sequencing project: providing services to taxonomists for standard genome sequencing and annotation.</title>
        <authorList>
            <consortium name="The Broad Institute Genomics Platform"/>
            <consortium name="The Broad Institute Genome Sequencing Center for Infectious Disease"/>
            <person name="Wu L."/>
            <person name="Ma J."/>
        </authorList>
    </citation>
    <scope>NUCLEOTIDE SEQUENCE [LARGE SCALE GENOMIC DNA]</scope>
    <source>
        <strain evidence="4 5">JCM 16013</strain>
    </source>
</reference>
<keyword evidence="5" id="KW-1185">Reference proteome</keyword>
<dbReference type="Pfam" id="PF16640">
    <property type="entry name" value="Big_3_5"/>
    <property type="match status" value="1"/>
</dbReference>
<gene>
    <name evidence="4" type="ORF">GCM10009838_07430</name>
</gene>
<evidence type="ECO:0000313" key="4">
    <source>
        <dbReference type="EMBL" id="GAA1954489.1"/>
    </source>
</evidence>
<evidence type="ECO:0000256" key="1">
    <source>
        <dbReference type="SAM" id="MobiDB-lite"/>
    </source>
</evidence>
<feature type="compositionally biased region" description="Polar residues" evidence="1">
    <location>
        <begin position="236"/>
        <end position="252"/>
    </location>
</feature>
<evidence type="ECO:0000313" key="5">
    <source>
        <dbReference type="Proteomes" id="UP001499854"/>
    </source>
</evidence>
<dbReference type="InterPro" id="IPR032109">
    <property type="entry name" value="Big_3_5"/>
</dbReference>
<feature type="signal peptide" evidence="2">
    <location>
        <begin position="1"/>
        <end position="36"/>
    </location>
</feature>
<dbReference type="EMBL" id="BAAAQM010000003">
    <property type="protein sequence ID" value="GAA1954489.1"/>
    <property type="molecule type" value="Genomic_DNA"/>
</dbReference>
<accession>A0ABN2QL40</accession>
<name>A0ABN2QL40_9ACTN</name>
<feature type="compositionally biased region" description="Basic and acidic residues" evidence="1">
    <location>
        <begin position="45"/>
        <end position="55"/>
    </location>
</feature>
<keyword evidence="2" id="KW-0732">Signal</keyword>
<feature type="domain" description="Bacterial Ig-like" evidence="3">
    <location>
        <begin position="168"/>
        <end position="251"/>
    </location>
</feature>
<sequence>MNFRKTLTTPHARRCSTAAIATAAAALMLTPATAFASGHPAGPERPARVGHDVKHSTSGHAGPGHAGHKNGHKNDQQPGHKKGRPSHHTGSAGTGAHHPKGVMHRVADPSTTDGASPDSGGTDRKPPSSNTPKTPKSDNQKTPKSGPKKSPESGPVATVTKLSMGKKLTSTRAVTMSARVSMAHRTAGTPRETGTVDFFVDGSSSGPIPISSNRASVKVKLSPGKHTATAKYSGDSAHSASESGPVSFTVSE</sequence>
<dbReference type="InterPro" id="IPR013783">
    <property type="entry name" value="Ig-like_fold"/>
</dbReference>
<dbReference type="RefSeq" id="WP_344655477.1">
    <property type="nucleotide sequence ID" value="NZ_BAAAQM010000003.1"/>
</dbReference>
<feature type="region of interest" description="Disordered" evidence="1">
    <location>
        <begin position="36"/>
        <end position="169"/>
    </location>
</feature>
<proteinExistence type="predicted"/>
<comment type="caution">
    <text evidence="4">The sequence shown here is derived from an EMBL/GenBank/DDBJ whole genome shotgun (WGS) entry which is preliminary data.</text>
</comment>
<organism evidence="4 5">
    <name type="scientific">Catenulispora subtropica</name>
    <dbReference type="NCBI Taxonomy" id="450798"/>
    <lineage>
        <taxon>Bacteria</taxon>
        <taxon>Bacillati</taxon>
        <taxon>Actinomycetota</taxon>
        <taxon>Actinomycetes</taxon>
        <taxon>Catenulisporales</taxon>
        <taxon>Catenulisporaceae</taxon>
        <taxon>Catenulispora</taxon>
    </lineage>
</organism>
<protein>
    <recommendedName>
        <fullName evidence="3">Bacterial Ig-like domain-containing protein</fullName>
    </recommendedName>
</protein>
<evidence type="ECO:0000256" key="2">
    <source>
        <dbReference type="SAM" id="SignalP"/>
    </source>
</evidence>
<feature type="chain" id="PRO_5046217785" description="Bacterial Ig-like domain-containing protein" evidence="2">
    <location>
        <begin position="37"/>
        <end position="252"/>
    </location>
</feature>
<dbReference type="Gene3D" id="2.60.40.10">
    <property type="entry name" value="Immunoglobulins"/>
    <property type="match status" value="1"/>
</dbReference>